<dbReference type="InterPro" id="IPR001763">
    <property type="entry name" value="Rhodanese-like_dom"/>
</dbReference>
<dbReference type="InterPro" id="IPR036873">
    <property type="entry name" value="Rhodanese-like_dom_sf"/>
</dbReference>
<dbReference type="EMBL" id="JAFDVD010000001">
    <property type="protein sequence ID" value="MBM6398869.1"/>
    <property type="molecule type" value="Genomic_DNA"/>
</dbReference>
<dbReference type="CDD" id="cd01448">
    <property type="entry name" value="TST_Repeat_1"/>
    <property type="match status" value="1"/>
</dbReference>
<proteinExistence type="predicted"/>
<dbReference type="InterPro" id="IPR045078">
    <property type="entry name" value="TST/MPST-like"/>
</dbReference>
<comment type="caution">
    <text evidence="4">The sequence shown here is derived from an EMBL/GenBank/DDBJ whole genome shotgun (WGS) entry which is preliminary data.</text>
</comment>
<accession>A0ABS2CG73</accession>
<protein>
    <submittedName>
        <fullName evidence="4">Sulfurtransferase</fullName>
    </submittedName>
</protein>
<dbReference type="PROSITE" id="PS50206">
    <property type="entry name" value="RHODANESE_3"/>
    <property type="match status" value="2"/>
</dbReference>
<dbReference type="SUPFAM" id="SSF52821">
    <property type="entry name" value="Rhodanese/Cell cycle control phosphatase"/>
    <property type="match status" value="2"/>
</dbReference>
<sequence length="277" mass="28968">MSALITAADLATALARDEVRVLDVQYALVGTPGRERYAAAHLPGAPFLDLDDALAGPPGARGRHPLPDPAVLEEALRAAGVHDDDEVVVYDQRTSLSAARAWWVLRWAGHPQVRVLDGGLAAWQRAGGPVSTEVPTPSRGDLVVRPGSVPVLDAEGAATMARAGVLLDVRAAERYRGEVEPIDRLAGHVPGAVNLPMTDLLADDGTFLPPARVREVAAGVGVHRDTPVGTSCGSGVTAAQMALALHTARIEAIPYVGSWSEWIEDTARPVALGPDPG</sequence>
<feature type="domain" description="Rhodanese" evidence="3">
    <location>
        <begin position="160"/>
        <end position="271"/>
    </location>
</feature>
<dbReference type="Proteomes" id="UP001430172">
    <property type="component" value="Unassembled WGS sequence"/>
</dbReference>
<organism evidence="4 5">
    <name type="scientific">Phycicoccus sonneratiae</name>
    <dbReference type="NCBI Taxonomy" id="2807628"/>
    <lineage>
        <taxon>Bacteria</taxon>
        <taxon>Bacillati</taxon>
        <taxon>Actinomycetota</taxon>
        <taxon>Actinomycetes</taxon>
        <taxon>Micrococcales</taxon>
        <taxon>Intrasporangiaceae</taxon>
        <taxon>Phycicoccus</taxon>
    </lineage>
</organism>
<dbReference type="Gene3D" id="3.40.250.10">
    <property type="entry name" value="Rhodanese-like domain"/>
    <property type="match status" value="2"/>
</dbReference>
<dbReference type="PANTHER" id="PTHR11364">
    <property type="entry name" value="THIOSULFATE SULFERTANSFERASE"/>
    <property type="match status" value="1"/>
</dbReference>
<dbReference type="CDD" id="cd01449">
    <property type="entry name" value="TST_Repeat_2"/>
    <property type="match status" value="1"/>
</dbReference>
<reference evidence="4" key="1">
    <citation type="submission" date="2021-02" db="EMBL/GenBank/DDBJ databases">
        <title>Phycicoccus sp. MQZ13P-5T, whole genome shotgun sequence.</title>
        <authorList>
            <person name="Tuo L."/>
        </authorList>
    </citation>
    <scope>NUCLEOTIDE SEQUENCE</scope>
    <source>
        <strain evidence="4">MQZ13P-5</strain>
    </source>
</reference>
<evidence type="ECO:0000256" key="2">
    <source>
        <dbReference type="ARBA" id="ARBA00022737"/>
    </source>
</evidence>
<dbReference type="PANTHER" id="PTHR11364:SF27">
    <property type="entry name" value="SULFURTRANSFERASE"/>
    <property type="match status" value="1"/>
</dbReference>
<dbReference type="InterPro" id="IPR001307">
    <property type="entry name" value="Thiosulphate_STrfase_CS"/>
</dbReference>
<dbReference type="SMART" id="SM00450">
    <property type="entry name" value="RHOD"/>
    <property type="match status" value="2"/>
</dbReference>
<evidence type="ECO:0000259" key="3">
    <source>
        <dbReference type="PROSITE" id="PS50206"/>
    </source>
</evidence>
<evidence type="ECO:0000313" key="5">
    <source>
        <dbReference type="Proteomes" id="UP001430172"/>
    </source>
</evidence>
<dbReference type="Pfam" id="PF00581">
    <property type="entry name" value="Rhodanese"/>
    <property type="match status" value="2"/>
</dbReference>
<dbReference type="RefSeq" id="WP_204129360.1">
    <property type="nucleotide sequence ID" value="NZ_JAFDVD010000001.1"/>
</dbReference>
<keyword evidence="1" id="KW-0808">Transferase</keyword>
<gene>
    <name evidence="4" type="ORF">JQN70_00550</name>
</gene>
<keyword evidence="5" id="KW-1185">Reference proteome</keyword>
<keyword evidence="2" id="KW-0677">Repeat</keyword>
<evidence type="ECO:0000313" key="4">
    <source>
        <dbReference type="EMBL" id="MBM6398869.1"/>
    </source>
</evidence>
<dbReference type="PROSITE" id="PS00380">
    <property type="entry name" value="RHODANESE_1"/>
    <property type="match status" value="1"/>
</dbReference>
<evidence type="ECO:0000256" key="1">
    <source>
        <dbReference type="ARBA" id="ARBA00022679"/>
    </source>
</evidence>
<feature type="domain" description="Rhodanese" evidence="3">
    <location>
        <begin position="15"/>
        <end position="132"/>
    </location>
</feature>
<name>A0ABS2CG73_9MICO</name>